<proteinExistence type="predicted"/>
<protein>
    <submittedName>
        <fullName evidence="2">Cell surface protein SprA</fullName>
    </submittedName>
</protein>
<dbReference type="InterPro" id="IPR025684">
    <property type="entry name" value="SprA_N_dom"/>
</dbReference>
<dbReference type="AlphaFoldDB" id="A0A381FMX9"/>
<feature type="domain" description="Gliding motility protein SprA N-terminal" evidence="1">
    <location>
        <begin position="1"/>
        <end position="126"/>
    </location>
</feature>
<dbReference type="EMBL" id="UFVR01000004">
    <property type="protein sequence ID" value="SUX47916.1"/>
    <property type="molecule type" value="Genomic_DNA"/>
</dbReference>
<dbReference type="Proteomes" id="UP000254282">
    <property type="component" value="Unassembled WGS sequence"/>
</dbReference>
<sequence>MIGVRNVGTGRETPNNVTLWVNEIRLSEIENDGGYAGNASLNFNLGDFATINTSASYSSVGFGNIDSKPAERSQATQSAFSINTAVNVDKFLPEKTGMKIPVNYSYSQTIEDPKYNPLDTDVEFSKAANKEELKKSPERILSREVLVW</sequence>
<evidence type="ECO:0000313" key="2">
    <source>
        <dbReference type="EMBL" id="SUX47916.1"/>
    </source>
</evidence>
<organism evidence="2 3">
    <name type="scientific">Chryseobacterium indoltheticum</name>
    <dbReference type="NCBI Taxonomy" id="254"/>
    <lineage>
        <taxon>Bacteria</taxon>
        <taxon>Pseudomonadati</taxon>
        <taxon>Bacteroidota</taxon>
        <taxon>Flavobacteriia</taxon>
        <taxon>Flavobacteriales</taxon>
        <taxon>Weeksellaceae</taxon>
        <taxon>Chryseobacterium group</taxon>
        <taxon>Chryseobacterium</taxon>
    </lineage>
</organism>
<reference evidence="2 3" key="1">
    <citation type="submission" date="2018-06" db="EMBL/GenBank/DDBJ databases">
        <authorList>
            <consortium name="Pathogen Informatics"/>
            <person name="Doyle S."/>
        </authorList>
    </citation>
    <scope>NUCLEOTIDE SEQUENCE [LARGE SCALE GENOMIC DNA]</scope>
    <source>
        <strain evidence="2 3">NCTC13532</strain>
    </source>
</reference>
<name>A0A381FMX9_9FLAO</name>
<evidence type="ECO:0000259" key="1">
    <source>
        <dbReference type="Pfam" id="PF14349"/>
    </source>
</evidence>
<dbReference type="Pfam" id="PF14349">
    <property type="entry name" value="SprA_N"/>
    <property type="match status" value="1"/>
</dbReference>
<accession>A0A381FMX9</accession>
<gene>
    <name evidence="2" type="ORF">NCTC13532_03509</name>
</gene>
<evidence type="ECO:0000313" key="3">
    <source>
        <dbReference type="Proteomes" id="UP000254282"/>
    </source>
</evidence>